<evidence type="ECO:0000313" key="2">
    <source>
        <dbReference type="EMBL" id="EQD73789.1"/>
    </source>
</evidence>
<dbReference type="EMBL" id="AUZY01001835">
    <property type="protein sequence ID" value="EQD73789.1"/>
    <property type="molecule type" value="Genomic_DNA"/>
</dbReference>
<feature type="non-terminal residue" evidence="2">
    <location>
        <position position="1"/>
    </location>
</feature>
<feature type="domain" description="Siroheme decarboxylase AsnC-like ligand binding" evidence="1">
    <location>
        <begin position="47"/>
        <end position="117"/>
    </location>
</feature>
<dbReference type="AlphaFoldDB" id="T1CX15"/>
<protein>
    <submittedName>
        <fullName evidence="2">Transcriptional regulator, AsnC family</fullName>
    </submittedName>
</protein>
<proteinExistence type="predicted"/>
<sequence length="118" mass="13313">WSMRAVFVTHDIEDPSAHELLKAFRTEASQALPCAVLRSTQGTLARDLEQTCERLAYRVPEATHVVLREVLHGDWARPGYIMLHGTSRQKVEETADRVAAEAGIFDQELIFSLQNLKP</sequence>
<dbReference type="Gene3D" id="3.30.70.3460">
    <property type="match status" value="1"/>
</dbReference>
<name>T1CX15_9ZZZZ</name>
<accession>T1CX15</accession>
<dbReference type="InterPro" id="IPR040523">
    <property type="entry name" value="AsnC_trans_reg2"/>
</dbReference>
<comment type="caution">
    <text evidence="2">The sequence shown here is derived from an EMBL/GenBank/DDBJ whole genome shotgun (WGS) entry which is preliminary data.</text>
</comment>
<reference evidence="2" key="1">
    <citation type="submission" date="2013-08" db="EMBL/GenBank/DDBJ databases">
        <authorList>
            <person name="Mendez C."/>
            <person name="Richter M."/>
            <person name="Ferrer M."/>
            <person name="Sanchez J."/>
        </authorList>
    </citation>
    <scope>NUCLEOTIDE SEQUENCE</scope>
</reference>
<evidence type="ECO:0000259" key="1">
    <source>
        <dbReference type="Pfam" id="PF17805"/>
    </source>
</evidence>
<reference evidence="2" key="2">
    <citation type="journal article" date="2014" name="ISME J.">
        <title>Microbial stratification in low pH oxic and suboxic macroscopic growths along an acid mine drainage.</title>
        <authorList>
            <person name="Mendez-Garcia C."/>
            <person name="Mesa V."/>
            <person name="Sprenger R.R."/>
            <person name="Richter M."/>
            <person name="Diez M.S."/>
            <person name="Solano J."/>
            <person name="Bargiela R."/>
            <person name="Golyshina O.V."/>
            <person name="Manteca A."/>
            <person name="Ramos J.L."/>
            <person name="Gallego J.R."/>
            <person name="Llorente I."/>
            <person name="Martins Dos Santos V.A."/>
            <person name="Jensen O.N."/>
            <person name="Pelaez A.I."/>
            <person name="Sanchez J."/>
            <person name="Ferrer M."/>
        </authorList>
    </citation>
    <scope>NUCLEOTIDE SEQUENCE</scope>
</reference>
<organism evidence="2">
    <name type="scientific">mine drainage metagenome</name>
    <dbReference type="NCBI Taxonomy" id="410659"/>
    <lineage>
        <taxon>unclassified sequences</taxon>
        <taxon>metagenomes</taxon>
        <taxon>ecological metagenomes</taxon>
    </lineage>
</organism>
<gene>
    <name evidence="2" type="ORF">B1B_03035</name>
</gene>
<dbReference type="Pfam" id="PF17805">
    <property type="entry name" value="AsnC_trans_reg2"/>
    <property type="match status" value="1"/>
</dbReference>